<dbReference type="InterPro" id="IPR058625">
    <property type="entry name" value="MdtA-like_BSH"/>
</dbReference>
<dbReference type="EMBL" id="SHLY01000002">
    <property type="protein sequence ID" value="TAA46920.1"/>
    <property type="molecule type" value="Genomic_DNA"/>
</dbReference>
<dbReference type="PANTHER" id="PTHR30367:SF6">
    <property type="entry name" value="SECRETION PROTEIN-RELATED"/>
    <property type="match status" value="1"/>
</dbReference>
<dbReference type="RefSeq" id="WP_130566178.1">
    <property type="nucleotide sequence ID" value="NZ_SHLY01000002.1"/>
</dbReference>
<gene>
    <name evidence="6" type="ORF">EXY25_06590</name>
</gene>
<dbReference type="Pfam" id="PF25917">
    <property type="entry name" value="BSH_RND"/>
    <property type="match status" value="1"/>
</dbReference>
<dbReference type="InterPro" id="IPR050393">
    <property type="entry name" value="MFP_Efflux_Pump"/>
</dbReference>
<comment type="caution">
    <text evidence="6">The sequence shown here is derived from an EMBL/GenBank/DDBJ whole genome shotgun (WGS) entry which is preliminary data.</text>
</comment>
<dbReference type="Gene3D" id="2.40.50.100">
    <property type="match status" value="1"/>
</dbReference>
<keyword evidence="3" id="KW-1133">Transmembrane helix</keyword>
<dbReference type="Pfam" id="PF25963">
    <property type="entry name" value="Beta-barrel_AAEA"/>
    <property type="match status" value="1"/>
</dbReference>
<dbReference type="InterPro" id="IPR058634">
    <property type="entry name" value="AaeA-lik-b-barrel"/>
</dbReference>
<evidence type="ECO:0000256" key="2">
    <source>
        <dbReference type="SAM" id="MobiDB-lite"/>
    </source>
</evidence>
<evidence type="ECO:0000259" key="5">
    <source>
        <dbReference type="Pfam" id="PF25963"/>
    </source>
</evidence>
<evidence type="ECO:0000259" key="4">
    <source>
        <dbReference type="Pfam" id="PF25917"/>
    </source>
</evidence>
<evidence type="ECO:0000256" key="1">
    <source>
        <dbReference type="ARBA" id="ARBA00009477"/>
    </source>
</evidence>
<organism evidence="6 7">
    <name type="scientific">Corallincola spongiicola</name>
    <dbReference type="NCBI Taxonomy" id="2520508"/>
    <lineage>
        <taxon>Bacteria</taxon>
        <taxon>Pseudomonadati</taxon>
        <taxon>Pseudomonadota</taxon>
        <taxon>Gammaproteobacteria</taxon>
        <taxon>Alteromonadales</taxon>
        <taxon>Psychromonadaceae</taxon>
        <taxon>Corallincola</taxon>
    </lineage>
</organism>
<dbReference type="Gene3D" id="2.40.30.170">
    <property type="match status" value="1"/>
</dbReference>
<feature type="transmembrane region" description="Helical" evidence="3">
    <location>
        <begin position="46"/>
        <end position="63"/>
    </location>
</feature>
<comment type="similarity">
    <text evidence="1">Belongs to the membrane fusion protein (MFP) (TC 8.A.1) family.</text>
</comment>
<protein>
    <submittedName>
        <fullName evidence="6">HlyD family secretion protein</fullName>
    </submittedName>
</protein>
<keyword evidence="3" id="KW-0472">Membrane</keyword>
<evidence type="ECO:0000256" key="3">
    <source>
        <dbReference type="SAM" id="Phobius"/>
    </source>
</evidence>
<sequence>MTENKTQTETSSNEEPQAAVDESLTSDAEQTAAIDEQAKALKVKKITQGVLIACVLLFVWYLIADRVTPNTDQARLRAYVVPVVAEVAGTVIEIGVDNNEIVKQDSLLFRIDPEKYQLAVVQAEADLEMAGQAIGADLEAVSAAQANVLDAQAHLTNKEAQAKRTLTLTKKGIMAQSFGDQAVASVAKAKASLAKAQADLRASKQKLGSEGENNPRIRNAIAALRKARLDLQNTVVTAPHLGVATNVQISVGHYAQTGAPLMTFISAEDVWIEAYMRENNLENIKAGDDVEMVLDAAPGRVFKGKVASVGFGINWDKNNQLGQLQTINTASGWLREAQRMPVIIQFTDDDSTGLRRVGGQVDVIVYTGDGWIMNSIGKLWIRFISLLSYAY</sequence>
<name>A0ABY1WQA4_9GAMM</name>
<proteinExistence type="inferred from homology"/>
<dbReference type="PANTHER" id="PTHR30367">
    <property type="entry name" value="P-HYDROXYBENZOIC ACID EFFLUX PUMP SUBUNIT AAEA-RELATED"/>
    <property type="match status" value="1"/>
</dbReference>
<feature type="compositionally biased region" description="Polar residues" evidence="2">
    <location>
        <begin position="1"/>
        <end position="15"/>
    </location>
</feature>
<evidence type="ECO:0000313" key="6">
    <source>
        <dbReference type="EMBL" id="TAA46920.1"/>
    </source>
</evidence>
<dbReference type="Proteomes" id="UP000292544">
    <property type="component" value="Unassembled WGS sequence"/>
</dbReference>
<accession>A0ABY1WQA4</accession>
<feature type="domain" description="p-hydroxybenzoic acid efflux pump subunit AaeA-like beta-barrel" evidence="5">
    <location>
        <begin position="271"/>
        <end position="358"/>
    </location>
</feature>
<feature type="region of interest" description="Disordered" evidence="2">
    <location>
        <begin position="1"/>
        <end position="26"/>
    </location>
</feature>
<dbReference type="SUPFAM" id="SSF111369">
    <property type="entry name" value="HlyD-like secretion proteins"/>
    <property type="match status" value="3"/>
</dbReference>
<reference evidence="7" key="1">
    <citation type="submission" date="2019-02" db="EMBL/GenBank/DDBJ databases">
        <title>Draft genome sequence of Muricauda sp. 176CP4-71.</title>
        <authorList>
            <person name="Park J.-S."/>
        </authorList>
    </citation>
    <scope>NUCLEOTIDE SEQUENCE [LARGE SCALE GENOMIC DNA]</scope>
    <source>
        <strain evidence="7">176GS2-150</strain>
    </source>
</reference>
<feature type="domain" description="Multidrug resistance protein MdtA-like barrel-sandwich hybrid" evidence="4">
    <location>
        <begin position="81"/>
        <end position="261"/>
    </location>
</feature>
<evidence type="ECO:0000313" key="7">
    <source>
        <dbReference type="Proteomes" id="UP000292544"/>
    </source>
</evidence>
<keyword evidence="3" id="KW-0812">Transmembrane</keyword>
<keyword evidence="7" id="KW-1185">Reference proteome</keyword>
<dbReference type="Gene3D" id="1.10.287.470">
    <property type="entry name" value="Helix hairpin bin"/>
    <property type="match status" value="1"/>
</dbReference>